<reference evidence="1" key="1">
    <citation type="journal article" date="2006" name="PLoS Pathog.">
        <title>New perspectives on host-parasite interplay by comparative transcriptomic and proteomic analyses of Schistosoma japonicum.</title>
        <authorList>
            <person name="Liu F."/>
            <person name="Lu J."/>
            <person name="Hu W."/>
            <person name="Wang S.Y."/>
            <person name="Cui S.J."/>
            <person name="Chi M."/>
            <person name="Yan Q."/>
            <person name="Wang X.R."/>
            <person name="Song H.D."/>
            <person name="Xu X.N."/>
            <person name="Wang J.J."/>
            <person name="Zhang X.L."/>
            <person name="Zhang X."/>
            <person name="Wang Z.Q."/>
            <person name="Xue C.L."/>
            <person name="Brindley P.J."/>
            <person name="McManus D.P."/>
            <person name="Yang P.Y."/>
            <person name="Feng Z."/>
            <person name="Chen Z."/>
            <person name="Han Z.G."/>
        </authorList>
    </citation>
    <scope>NUCLEOTIDE SEQUENCE</scope>
</reference>
<name>Q5C5Y3_SCHJA</name>
<proteinExistence type="evidence at transcript level"/>
<dbReference type="AlphaFoldDB" id="Q5C5Y3"/>
<feature type="non-terminal residue" evidence="1">
    <location>
        <position position="1"/>
    </location>
</feature>
<evidence type="ECO:0000313" key="1">
    <source>
        <dbReference type="EMBL" id="AAX24941.2"/>
    </source>
</evidence>
<protein>
    <submittedName>
        <fullName evidence="1">SJCHGC03936 protein</fullName>
    </submittedName>
</protein>
<sequence length="109" mass="12508">RDTTSLLDEMTVTENTGMDLKAARGTNVLCAKSHQQGGVRHGERWMEKDTKLDLHSITLSDFWRKGLIFRGLHIMKFPANGAQGKTEFRDKWEAILNKCSFDRMLLLIE</sequence>
<dbReference type="EMBL" id="AY809052">
    <property type="protein sequence ID" value="AAX24941.2"/>
    <property type="molecule type" value="mRNA"/>
</dbReference>
<organism evidence="1">
    <name type="scientific">Schistosoma japonicum</name>
    <name type="common">Blood fluke</name>
    <dbReference type="NCBI Taxonomy" id="6182"/>
    <lineage>
        <taxon>Eukaryota</taxon>
        <taxon>Metazoa</taxon>
        <taxon>Spiralia</taxon>
        <taxon>Lophotrochozoa</taxon>
        <taxon>Platyhelminthes</taxon>
        <taxon>Trematoda</taxon>
        <taxon>Digenea</taxon>
        <taxon>Strigeidida</taxon>
        <taxon>Schistosomatoidea</taxon>
        <taxon>Schistosomatidae</taxon>
        <taxon>Schistosoma</taxon>
    </lineage>
</organism>
<accession>Q5C5Y3</accession>